<evidence type="ECO:0000313" key="2">
    <source>
        <dbReference type="EMBL" id="MFC5466929.1"/>
    </source>
</evidence>
<feature type="transmembrane region" description="Helical" evidence="1">
    <location>
        <begin position="24"/>
        <end position="42"/>
    </location>
</feature>
<accession>A0ABW0LME3</accession>
<evidence type="ECO:0000256" key="1">
    <source>
        <dbReference type="SAM" id="Phobius"/>
    </source>
</evidence>
<keyword evidence="3" id="KW-1185">Reference proteome</keyword>
<sequence>MNHETNNHSSTGTSAKSTSSSKKVVAILGAIILIGVIIYFLFNKDNNTSGLSALDGLRPIQETIMKYDMEELTEVRKEGVSPLNLILVGNDIDVKGAELQNAIKPVISELGLKQPNANEATAIWFLSNNPENRDLRVGLLAYEWYLHHNVIINNKKDMTYHKNALSELPAIKKAIMENILPAYFLDRFKNEIPDEETMLFWSGSFQDVYDYMHVTNVY</sequence>
<evidence type="ECO:0000313" key="3">
    <source>
        <dbReference type="Proteomes" id="UP001596147"/>
    </source>
</evidence>
<name>A0ABW0LME3_9BACI</name>
<keyword evidence="1" id="KW-1133">Transmembrane helix</keyword>
<keyword evidence="1" id="KW-0472">Membrane</keyword>
<reference evidence="3" key="1">
    <citation type="journal article" date="2019" name="Int. J. Syst. Evol. Microbiol.">
        <title>The Global Catalogue of Microorganisms (GCM) 10K type strain sequencing project: providing services to taxonomists for standard genome sequencing and annotation.</title>
        <authorList>
            <consortium name="The Broad Institute Genomics Platform"/>
            <consortium name="The Broad Institute Genome Sequencing Center for Infectious Disease"/>
            <person name="Wu L."/>
            <person name="Ma J."/>
        </authorList>
    </citation>
    <scope>NUCLEOTIDE SEQUENCE [LARGE SCALE GENOMIC DNA]</scope>
    <source>
        <strain evidence="3">CGMCC 1.12237</strain>
    </source>
</reference>
<comment type="caution">
    <text evidence="2">The sequence shown here is derived from an EMBL/GenBank/DDBJ whole genome shotgun (WGS) entry which is preliminary data.</text>
</comment>
<gene>
    <name evidence="2" type="ORF">ACFPM4_19570</name>
</gene>
<dbReference type="EMBL" id="JBHSMC010000044">
    <property type="protein sequence ID" value="MFC5466929.1"/>
    <property type="molecule type" value="Genomic_DNA"/>
</dbReference>
<protein>
    <submittedName>
        <fullName evidence="2">Uncharacterized protein</fullName>
    </submittedName>
</protein>
<organism evidence="2 3">
    <name type="scientific">Lederbergia graminis</name>
    <dbReference type="NCBI Taxonomy" id="735518"/>
    <lineage>
        <taxon>Bacteria</taxon>
        <taxon>Bacillati</taxon>
        <taxon>Bacillota</taxon>
        <taxon>Bacilli</taxon>
        <taxon>Bacillales</taxon>
        <taxon>Bacillaceae</taxon>
        <taxon>Lederbergia</taxon>
    </lineage>
</organism>
<keyword evidence="1" id="KW-0812">Transmembrane</keyword>
<proteinExistence type="predicted"/>
<dbReference type="RefSeq" id="WP_382355597.1">
    <property type="nucleotide sequence ID" value="NZ_JBHSMC010000044.1"/>
</dbReference>
<dbReference type="Proteomes" id="UP001596147">
    <property type="component" value="Unassembled WGS sequence"/>
</dbReference>